<proteinExistence type="predicted"/>
<accession>A0AA96X4M1</accession>
<protein>
    <recommendedName>
        <fullName evidence="2">RiboL-PSP-HEPN domain-containing protein</fullName>
    </recommendedName>
</protein>
<evidence type="ECO:0000313" key="1">
    <source>
        <dbReference type="EMBL" id="WNZ45470.1"/>
    </source>
</evidence>
<dbReference type="RefSeq" id="WP_316427105.1">
    <property type="nucleotide sequence ID" value="NZ_CP130144.1"/>
</dbReference>
<gene>
    <name evidence="1" type="ORF">Q2T42_27140</name>
</gene>
<organism evidence="1">
    <name type="scientific">Leptolyngbya boryana CZ1</name>
    <dbReference type="NCBI Taxonomy" id="3060204"/>
    <lineage>
        <taxon>Bacteria</taxon>
        <taxon>Bacillati</taxon>
        <taxon>Cyanobacteriota</taxon>
        <taxon>Cyanophyceae</taxon>
        <taxon>Leptolyngbyales</taxon>
        <taxon>Leptolyngbyaceae</taxon>
        <taxon>Leptolyngbya group</taxon>
        <taxon>Leptolyngbya</taxon>
    </lineage>
</organism>
<evidence type="ECO:0008006" key="2">
    <source>
        <dbReference type="Google" id="ProtNLM"/>
    </source>
</evidence>
<reference evidence="1" key="2">
    <citation type="submission" date="2023-07" db="EMBL/GenBank/DDBJ databases">
        <authorList>
            <person name="Bai X.-H."/>
            <person name="Wang H.-H."/>
            <person name="Wang J."/>
            <person name="Ma M.-Y."/>
            <person name="Hu H.-H."/>
            <person name="Song Z.-L."/>
            <person name="Ma H.-G."/>
            <person name="Fan Y."/>
            <person name="Du C.-Y."/>
            <person name="Xu J.-C."/>
        </authorList>
    </citation>
    <scope>NUCLEOTIDE SEQUENCE</scope>
    <source>
        <strain evidence="1">CZ1</strain>
    </source>
</reference>
<reference evidence="1" key="1">
    <citation type="journal article" date="2023" name="Plants (Basel)">
        <title>Genomic Analysis of Leptolyngbya boryana CZ1 Reveals Efficient Carbon Fixation Modules.</title>
        <authorList>
            <person name="Bai X."/>
            <person name="Wang H."/>
            <person name="Cheng W."/>
            <person name="Wang J."/>
            <person name="Ma M."/>
            <person name="Hu H."/>
            <person name="Song Z."/>
            <person name="Ma H."/>
            <person name="Fan Y."/>
            <person name="Du C."/>
            <person name="Xu J."/>
        </authorList>
    </citation>
    <scope>NUCLEOTIDE SEQUENCE</scope>
    <source>
        <strain evidence="1">CZ1</strain>
    </source>
</reference>
<dbReference type="EMBL" id="CP130144">
    <property type="protein sequence ID" value="WNZ45470.1"/>
    <property type="molecule type" value="Genomic_DNA"/>
</dbReference>
<name>A0AA96X4M1_LEPBY</name>
<dbReference type="AlphaFoldDB" id="A0AA96X4M1"/>
<sequence>MFLVQDSSTAREARIQQLSVEDPTLSALLAVIHVEWTFRRAIIALGTSPNVDIRKELKRCHGLDNYKESWKVEVSSKNNRKRLPEVVKNWDGLRRSFSLRHRLVHGVSGCGHEYAQERTNWALAAAADVREFCSVHNVDLDSRLPVRRKKSIAQS</sequence>